<evidence type="ECO:0000313" key="1">
    <source>
        <dbReference type="EMBL" id="KAE9535207.1"/>
    </source>
</evidence>
<proteinExistence type="predicted"/>
<protein>
    <recommendedName>
        <fullName evidence="3">Reverse transcriptase domain-containing protein</fullName>
    </recommendedName>
</protein>
<feature type="non-terminal residue" evidence="1">
    <location>
        <position position="1"/>
    </location>
</feature>
<sequence>IILSWYPQSLRKTTHHKFQIRYRPISELSVIFKLFSNLISSKLTTYCSPFHFQNQHEFLKEFDHVNLEILFYKLQHFGFSDTLRSRFRSFLSDHFHILPKFGVPQCHHLSTLLFDIFINDLPNKNVKLDLGIIFGSNLNVSYHNELIKNIAMGIQKMPPHGSYDNILNYLNLIPLKTRRYTVALENRNFPLIDCPG</sequence>
<dbReference type="Proteomes" id="UP000475862">
    <property type="component" value="Unassembled WGS sequence"/>
</dbReference>
<reference evidence="1 2" key="1">
    <citation type="submission" date="2019-08" db="EMBL/GenBank/DDBJ databases">
        <title>The genome of the soybean aphid Biotype 1, its phylome, world population structure and adaptation to the North American continent.</title>
        <authorList>
            <person name="Giordano R."/>
            <person name="Donthu R.K."/>
            <person name="Hernandez A.G."/>
            <person name="Wright C.L."/>
            <person name="Zimin A.V."/>
        </authorList>
    </citation>
    <scope>NUCLEOTIDE SEQUENCE [LARGE SCALE GENOMIC DNA]</scope>
    <source>
        <tissue evidence="1">Whole aphids</tissue>
    </source>
</reference>
<name>A0A6G0TLR3_APHGL</name>
<keyword evidence="2" id="KW-1185">Reference proteome</keyword>
<evidence type="ECO:0000313" key="2">
    <source>
        <dbReference type="Proteomes" id="UP000475862"/>
    </source>
</evidence>
<dbReference type="OrthoDB" id="426210at2759"/>
<gene>
    <name evidence="1" type="ORF">AGLY_007940</name>
</gene>
<comment type="caution">
    <text evidence="1">The sequence shown here is derived from an EMBL/GenBank/DDBJ whole genome shotgun (WGS) entry which is preliminary data.</text>
</comment>
<dbReference type="EMBL" id="VYZN01000026">
    <property type="protein sequence ID" value="KAE9535207.1"/>
    <property type="molecule type" value="Genomic_DNA"/>
</dbReference>
<organism evidence="1 2">
    <name type="scientific">Aphis glycines</name>
    <name type="common">Soybean aphid</name>
    <dbReference type="NCBI Taxonomy" id="307491"/>
    <lineage>
        <taxon>Eukaryota</taxon>
        <taxon>Metazoa</taxon>
        <taxon>Ecdysozoa</taxon>
        <taxon>Arthropoda</taxon>
        <taxon>Hexapoda</taxon>
        <taxon>Insecta</taxon>
        <taxon>Pterygota</taxon>
        <taxon>Neoptera</taxon>
        <taxon>Paraneoptera</taxon>
        <taxon>Hemiptera</taxon>
        <taxon>Sternorrhyncha</taxon>
        <taxon>Aphidomorpha</taxon>
        <taxon>Aphidoidea</taxon>
        <taxon>Aphididae</taxon>
        <taxon>Aphidini</taxon>
        <taxon>Aphis</taxon>
        <taxon>Aphis</taxon>
    </lineage>
</organism>
<accession>A0A6G0TLR3</accession>
<evidence type="ECO:0008006" key="3">
    <source>
        <dbReference type="Google" id="ProtNLM"/>
    </source>
</evidence>
<dbReference type="AlphaFoldDB" id="A0A6G0TLR3"/>